<protein>
    <submittedName>
        <fullName evidence="1">Uncharacterized protein</fullName>
    </submittedName>
</protein>
<organism evidence="1">
    <name type="scientific">Rhizophora mucronata</name>
    <name type="common">Asiatic mangrove</name>
    <dbReference type="NCBI Taxonomy" id="61149"/>
    <lineage>
        <taxon>Eukaryota</taxon>
        <taxon>Viridiplantae</taxon>
        <taxon>Streptophyta</taxon>
        <taxon>Embryophyta</taxon>
        <taxon>Tracheophyta</taxon>
        <taxon>Spermatophyta</taxon>
        <taxon>Magnoliopsida</taxon>
        <taxon>eudicotyledons</taxon>
        <taxon>Gunneridae</taxon>
        <taxon>Pentapetalae</taxon>
        <taxon>rosids</taxon>
        <taxon>fabids</taxon>
        <taxon>Malpighiales</taxon>
        <taxon>Rhizophoraceae</taxon>
        <taxon>Rhizophora</taxon>
    </lineage>
</organism>
<proteinExistence type="predicted"/>
<reference evidence="1" key="1">
    <citation type="submission" date="2018-02" db="EMBL/GenBank/DDBJ databases">
        <title>Rhizophora mucronata_Transcriptome.</title>
        <authorList>
            <person name="Meera S.P."/>
            <person name="Sreeshan A."/>
            <person name="Augustine A."/>
        </authorList>
    </citation>
    <scope>NUCLEOTIDE SEQUENCE</scope>
    <source>
        <tissue evidence="1">Leaf</tissue>
    </source>
</reference>
<dbReference type="AlphaFoldDB" id="A0A2P2N330"/>
<accession>A0A2P2N330</accession>
<name>A0A2P2N330_RHIMU</name>
<evidence type="ECO:0000313" key="1">
    <source>
        <dbReference type="EMBL" id="MBX36857.1"/>
    </source>
</evidence>
<sequence length="42" mass="4974">MTEKEYLKAFVENKIVAKVVRFRGLNINRPNTQLWITLDPKV</sequence>
<dbReference type="EMBL" id="GGEC01056373">
    <property type="protein sequence ID" value="MBX36857.1"/>
    <property type="molecule type" value="Transcribed_RNA"/>
</dbReference>